<feature type="domain" description="N-acetyltransferase" evidence="1">
    <location>
        <begin position="3"/>
        <end position="145"/>
    </location>
</feature>
<dbReference type="InterPro" id="IPR000182">
    <property type="entry name" value="GNAT_dom"/>
</dbReference>
<keyword evidence="2" id="KW-0808">Transferase</keyword>
<dbReference type="GO" id="GO:0016747">
    <property type="term" value="F:acyltransferase activity, transferring groups other than amino-acyl groups"/>
    <property type="evidence" value="ECO:0007669"/>
    <property type="project" value="InterPro"/>
</dbReference>
<organism evidence="2 3">
    <name type="scientific">Winogradskyella flava</name>
    <dbReference type="NCBI Taxonomy" id="1884876"/>
    <lineage>
        <taxon>Bacteria</taxon>
        <taxon>Pseudomonadati</taxon>
        <taxon>Bacteroidota</taxon>
        <taxon>Flavobacteriia</taxon>
        <taxon>Flavobacteriales</taxon>
        <taxon>Flavobacteriaceae</taxon>
        <taxon>Winogradskyella</taxon>
    </lineage>
</organism>
<dbReference type="EMBL" id="JACLCP010000002">
    <property type="protein sequence ID" value="MBC2845427.1"/>
    <property type="molecule type" value="Genomic_DNA"/>
</dbReference>
<evidence type="ECO:0000313" key="3">
    <source>
        <dbReference type="Proteomes" id="UP000533900"/>
    </source>
</evidence>
<name>A0A842IVR0_9FLAO</name>
<dbReference type="AlphaFoldDB" id="A0A842IVR0"/>
<comment type="caution">
    <text evidence="2">The sequence shown here is derived from an EMBL/GenBank/DDBJ whole genome shotgun (WGS) entry which is preliminary data.</text>
</comment>
<sequence length="183" mass="21704">MKLNVREIQENDIEKIVNYFVNADAEFLKGMGADKSKLPKRENWIKKLESELKKPYKTKEFYYIIWLLDNQEIGHSNINNIEFGKSATMHLHLWNNAKRRSGLGLDFLRLTIPYYFKNFGLEKLICEPNAKNIAPNKVLKKLEFELIRNYDTTPGWINFHQTVNRYELKKEQLKTLKIAHNTT</sequence>
<dbReference type="SUPFAM" id="SSF55729">
    <property type="entry name" value="Acyl-CoA N-acyltransferases (Nat)"/>
    <property type="match status" value="1"/>
</dbReference>
<dbReference type="Pfam" id="PF13302">
    <property type="entry name" value="Acetyltransf_3"/>
    <property type="match status" value="1"/>
</dbReference>
<evidence type="ECO:0000259" key="1">
    <source>
        <dbReference type="Pfam" id="PF13302"/>
    </source>
</evidence>
<dbReference type="RefSeq" id="WP_185789127.1">
    <property type="nucleotide sequence ID" value="NZ_JACLCP010000002.1"/>
</dbReference>
<reference evidence="2" key="1">
    <citation type="submission" date="2020-08" db="EMBL/GenBank/DDBJ databases">
        <title>Winogradskyella ouciana sp. nov., isolated from the hadal seawater of the Mariana Trench.</title>
        <authorList>
            <person name="He X."/>
        </authorList>
    </citation>
    <scope>NUCLEOTIDE SEQUENCE [LARGE SCALE GENOMIC DNA]</scope>
    <source>
        <strain evidence="2">KCTC 52348</strain>
    </source>
</reference>
<dbReference type="Proteomes" id="UP000533900">
    <property type="component" value="Unassembled WGS sequence"/>
</dbReference>
<protein>
    <submittedName>
        <fullName evidence="2">GNAT family N-acetyltransferase</fullName>
    </submittedName>
</protein>
<gene>
    <name evidence="2" type="ORF">H7F21_10015</name>
</gene>
<keyword evidence="3" id="KW-1185">Reference proteome</keyword>
<dbReference type="InterPro" id="IPR016181">
    <property type="entry name" value="Acyl_CoA_acyltransferase"/>
</dbReference>
<proteinExistence type="predicted"/>
<accession>A0A842IVR0</accession>
<dbReference type="Gene3D" id="3.40.630.30">
    <property type="match status" value="1"/>
</dbReference>
<evidence type="ECO:0000313" key="2">
    <source>
        <dbReference type="EMBL" id="MBC2845427.1"/>
    </source>
</evidence>